<sequence length="189" mass="21244">MHPRPEPAARFARLAVEHPRLRIRVRPWQDADAPALAQAADFADVARWLRDRFPHPYGIDDARFFLGQVVPASAGAIHAVEVEGEVAGGIGIDPGSDVYRIAGELGYWLTPPRWGQGIMQRVVRHYITAMAPVLGLRRVFARVYEGNRASMRVLEQCGFEREGVERRALIKHGQILDAHLYARCFDDPD</sequence>
<gene>
    <name evidence="5" type="ORF">EDC25_1105</name>
</gene>
<proteinExistence type="inferred from homology"/>
<dbReference type="OrthoDB" id="9801656at2"/>
<dbReference type="RefSeq" id="WP_123522538.1">
    <property type="nucleotide sequence ID" value="NZ_JBHLWF010000033.1"/>
</dbReference>
<dbReference type="SUPFAM" id="SSF55729">
    <property type="entry name" value="Acyl-CoA N-acyltransferases (Nat)"/>
    <property type="match status" value="1"/>
</dbReference>
<evidence type="ECO:0000313" key="5">
    <source>
        <dbReference type="EMBL" id="TCS97944.1"/>
    </source>
</evidence>
<comment type="caution">
    <text evidence="5">The sequence shown here is derived from an EMBL/GenBank/DDBJ whole genome shotgun (WGS) entry which is preliminary data.</text>
</comment>
<evidence type="ECO:0000256" key="2">
    <source>
        <dbReference type="ARBA" id="ARBA00023315"/>
    </source>
</evidence>
<accession>A0A4R3LHM2</accession>
<feature type="domain" description="N-acetyltransferase" evidence="4">
    <location>
        <begin position="23"/>
        <end position="187"/>
    </location>
</feature>
<dbReference type="AlphaFoldDB" id="A0A4R3LHM2"/>
<evidence type="ECO:0000313" key="6">
    <source>
        <dbReference type="Proteomes" id="UP000294599"/>
    </source>
</evidence>
<dbReference type="Proteomes" id="UP000294599">
    <property type="component" value="Unassembled WGS sequence"/>
</dbReference>
<dbReference type="InterPro" id="IPR051531">
    <property type="entry name" value="N-acetyltransferase"/>
</dbReference>
<dbReference type="InterPro" id="IPR000182">
    <property type="entry name" value="GNAT_dom"/>
</dbReference>
<keyword evidence="2" id="KW-0012">Acyltransferase</keyword>
<name>A0A4R3LHM2_9GAMM</name>
<dbReference type="PANTHER" id="PTHR43792:SF8">
    <property type="entry name" value="[RIBOSOMAL PROTEIN US5]-ALANINE N-ACETYLTRANSFERASE"/>
    <property type="match status" value="1"/>
</dbReference>
<dbReference type="EMBL" id="SMAF01000010">
    <property type="protein sequence ID" value="TCS97944.1"/>
    <property type="molecule type" value="Genomic_DNA"/>
</dbReference>
<comment type="similarity">
    <text evidence="3">Belongs to the acetyltransferase family. RimJ subfamily.</text>
</comment>
<dbReference type="PANTHER" id="PTHR43792">
    <property type="entry name" value="GNAT FAMILY, PUTATIVE (AFU_ORTHOLOGUE AFUA_3G00765)-RELATED-RELATED"/>
    <property type="match status" value="1"/>
</dbReference>
<dbReference type="Pfam" id="PF13302">
    <property type="entry name" value="Acetyltransf_3"/>
    <property type="match status" value="1"/>
</dbReference>
<keyword evidence="1 5" id="KW-0808">Transferase</keyword>
<evidence type="ECO:0000256" key="1">
    <source>
        <dbReference type="ARBA" id="ARBA00022679"/>
    </source>
</evidence>
<protein>
    <submittedName>
        <fullName evidence="5">RimJ/RimL family protein N-acetyltransferase</fullName>
    </submittedName>
</protein>
<evidence type="ECO:0000259" key="4">
    <source>
        <dbReference type="PROSITE" id="PS51186"/>
    </source>
</evidence>
<dbReference type="Gene3D" id="3.40.630.30">
    <property type="match status" value="1"/>
</dbReference>
<evidence type="ECO:0000256" key="3">
    <source>
        <dbReference type="ARBA" id="ARBA00038502"/>
    </source>
</evidence>
<organism evidence="5 6">
    <name type="scientific">Pseudofulvimonas gallinarii</name>
    <dbReference type="NCBI Taxonomy" id="634155"/>
    <lineage>
        <taxon>Bacteria</taxon>
        <taxon>Pseudomonadati</taxon>
        <taxon>Pseudomonadota</taxon>
        <taxon>Gammaproteobacteria</taxon>
        <taxon>Lysobacterales</taxon>
        <taxon>Rhodanobacteraceae</taxon>
        <taxon>Pseudofulvimonas</taxon>
    </lineage>
</organism>
<dbReference type="GO" id="GO:0016747">
    <property type="term" value="F:acyltransferase activity, transferring groups other than amino-acyl groups"/>
    <property type="evidence" value="ECO:0007669"/>
    <property type="project" value="InterPro"/>
</dbReference>
<dbReference type="InterPro" id="IPR016181">
    <property type="entry name" value="Acyl_CoA_acyltransferase"/>
</dbReference>
<reference evidence="5 6" key="1">
    <citation type="submission" date="2019-03" db="EMBL/GenBank/DDBJ databases">
        <title>Genomic Encyclopedia of Type Strains, Phase IV (KMG-IV): sequencing the most valuable type-strain genomes for metagenomic binning, comparative biology and taxonomic classification.</title>
        <authorList>
            <person name="Goeker M."/>
        </authorList>
    </citation>
    <scope>NUCLEOTIDE SEQUENCE [LARGE SCALE GENOMIC DNA]</scope>
    <source>
        <strain evidence="5 6">DSM 21944</strain>
    </source>
</reference>
<keyword evidence="6" id="KW-1185">Reference proteome</keyword>
<dbReference type="PROSITE" id="PS51186">
    <property type="entry name" value="GNAT"/>
    <property type="match status" value="1"/>
</dbReference>